<name>A0A814M0A6_9BILA</name>
<feature type="compositionally biased region" description="Acidic residues" evidence="1">
    <location>
        <begin position="569"/>
        <end position="578"/>
    </location>
</feature>
<dbReference type="EMBL" id="CAJNOE010000232">
    <property type="protein sequence ID" value="CAF1072823.1"/>
    <property type="molecule type" value="Genomic_DNA"/>
</dbReference>
<gene>
    <name evidence="2" type="ORF">IZO911_LOCUS21515</name>
</gene>
<feature type="region of interest" description="Disordered" evidence="1">
    <location>
        <begin position="497"/>
        <end position="529"/>
    </location>
</feature>
<feature type="compositionally biased region" description="Basic and acidic residues" evidence="1">
    <location>
        <begin position="499"/>
        <end position="509"/>
    </location>
</feature>
<proteinExistence type="predicted"/>
<evidence type="ECO:0000256" key="1">
    <source>
        <dbReference type="SAM" id="MobiDB-lite"/>
    </source>
</evidence>
<evidence type="ECO:0000313" key="2">
    <source>
        <dbReference type="EMBL" id="CAF1072823.1"/>
    </source>
</evidence>
<feature type="compositionally biased region" description="Acidic residues" evidence="1">
    <location>
        <begin position="250"/>
        <end position="264"/>
    </location>
</feature>
<evidence type="ECO:0000313" key="3">
    <source>
        <dbReference type="Proteomes" id="UP000663860"/>
    </source>
</evidence>
<reference evidence="2" key="1">
    <citation type="submission" date="2021-02" db="EMBL/GenBank/DDBJ databases">
        <authorList>
            <person name="Nowell W R."/>
        </authorList>
    </citation>
    <scope>NUCLEOTIDE SEQUENCE</scope>
</reference>
<organism evidence="2 3">
    <name type="scientific">Adineta steineri</name>
    <dbReference type="NCBI Taxonomy" id="433720"/>
    <lineage>
        <taxon>Eukaryota</taxon>
        <taxon>Metazoa</taxon>
        <taxon>Spiralia</taxon>
        <taxon>Gnathifera</taxon>
        <taxon>Rotifera</taxon>
        <taxon>Eurotatoria</taxon>
        <taxon>Bdelloidea</taxon>
        <taxon>Adinetida</taxon>
        <taxon>Adinetidae</taxon>
        <taxon>Adineta</taxon>
    </lineage>
</organism>
<accession>A0A814M0A6</accession>
<dbReference type="Proteomes" id="UP000663860">
    <property type="component" value="Unassembled WGS sequence"/>
</dbReference>
<dbReference type="AlphaFoldDB" id="A0A814M0A6"/>
<feature type="compositionally biased region" description="Low complexity" evidence="1">
    <location>
        <begin position="69"/>
        <end position="80"/>
    </location>
</feature>
<feature type="region of interest" description="Disordered" evidence="1">
    <location>
        <begin position="542"/>
        <end position="589"/>
    </location>
</feature>
<feature type="compositionally biased region" description="Polar residues" evidence="1">
    <location>
        <begin position="109"/>
        <end position="144"/>
    </location>
</feature>
<feature type="region of interest" description="Disordered" evidence="1">
    <location>
        <begin position="69"/>
        <end position="301"/>
    </location>
</feature>
<feature type="compositionally biased region" description="Basic residues" evidence="1">
    <location>
        <begin position="542"/>
        <end position="553"/>
    </location>
</feature>
<feature type="compositionally biased region" description="Polar residues" evidence="1">
    <location>
        <begin position="229"/>
        <end position="240"/>
    </location>
</feature>
<protein>
    <submittedName>
        <fullName evidence="2">Uncharacterized protein</fullName>
    </submittedName>
</protein>
<comment type="caution">
    <text evidence="2">The sequence shown here is derived from an EMBL/GenBank/DDBJ whole genome shotgun (WGS) entry which is preliminary data.</text>
</comment>
<feature type="compositionally biased region" description="Polar residues" evidence="1">
    <location>
        <begin position="265"/>
        <end position="289"/>
    </location>
</feature>
<feature type="compositionally biased region" description="Polar residues" evidence="1">
    <location>
        <begin position="195"/>
        <end position="218"/>
    </location>
</feature>
<feature type="compositionally biased region" description="Basic and acidic residues" evidence="1">
    <location>
        <begin position="158"/>
        <end position="180"/>
    </location>
</feature>
<sequence>MAATSYKTLSPGTYNDERHHGGYNLHIGPLTTHYTHNPEASSASNDIDAIQQQPKYYLRDKYDEQLAYNQSNDQTSTSSNHTDKRYGNLGTTNNIHLSYKTSMDRHQSNKQYQNTGVTLQRSPATYQSQSNRIRSDHQISNQPASDLRIPLANSGNNHESEMTMKRNDPSIEMKTNKSNEIRSTIIKQKEEIPEQKQNNGNQPSNKKTSFSLSKQNFSIDGKENDTNRSRQNMKQSQSVPNYHRSRQEDFETEDNTDSYDEYNDDVNTQHKSTKRTVLNDNTQKKNSSLPPVRRGQGPPFYEPTVTYPLSRGHPLWGRYLNNNRRSHSYEDDSDARCIDCEKRIPKSRTEKSEEEKEITSARKGINKEKNIEYEEDDTHYHDSYRSNEPKYYDEHVATHENSKKKHPSSIFESLYSQPSMGTDSYLENQRRRALRDAQGYYFPYKKYTLKDYKDLQKMGSHFNPYGPFNETKYDRKERERKRLEYASKIEKPFINTSTEEYKSPRDISPRKPFQFNHGQANDPARASKLERAREYAKVQLVRHRPTNKIKKKYNKPDPTEQYINSLFPEVDDDEDDDGRDAYVKRSTSF</sequence>
<feature type="compositionally biased region" description="Polar residues" evidence="1">
    <location>
        <begin position="89"/>
        <end position="101"/>
    </location>
</feature>